<dbReference type="Proteomes" id="UP000582182">
    <property type="component" value="Unassembled WGS sequence"/>
</dbReference>
<dbReference type="PANTHER" id="PTHR14002:SF38">
    <property type="entry name" value="CUB AND ZONA PELLUCIDA-LIKE DOMAIN-CONTAINING PROTEIN 1"/>
    <property type="match status" value="1"/>
</dbReference>
<keyword evidence="5" id="KW-0325">Glycoprotein</keyword>
<dbReference type="AlphaFoldDB" id="A0A7L3LFY0"/>
<evidence type="ECO:0000313" key="8">
    <source>
        <dbReference type="Proteomes" id="UP000582182"/>
    </source>
</evidence>
<keyword evidence="3" id="KW-0732">Signal</keyword>
<proteinExistence type="predicted"/>
<dbReference type="PANTHER" id="PTHR14002">
    <property type="entry name" value="ENDOGLIN/TGF-BETA RECEPTOR TYPE III"/>
    <property type="match status" value="1"/>
</dbReference>
<evidence type="ECO:0000256" key="3">
    <source>
        <dbReference type="ARBA" id="ARBA00022729"/>
    </source>
</evidence>
<dbReference type="EMBL" id="VZTY01016712">
    <property type="protein sequence ID" value="NXU52997.1"/>
    <property type="molecule type" value="Genomic_DNA"/>
</dbReference>
<dbReference type="GO" id="GO:0005576">
    <property type="term" value="C:extracellular region"/>
    <property type="evidence" value="ECO:0007669"/>
    <property type="project" value="UniProtKB-SubCell"/>
</dbReference>
<name>A0A7L3LFY0_9CHAR</name>
<dbReference type="PROSITE" id="PS51034">
    <property type="entry name" value="ZP_2"/>
    <property type="match status" value="1"/>
</dbReference>
<evidence type="ECO:0000256" key="1">
    <source>
        <dbReference type="ARBA" id="ARBA00004613"/>
    </source>
</evidence>
<evidence type="ECO:0000256" key="5">
    <source>
        <dbReference type="ARBA" id="ARBA00023180"/>
    </source>
</evidence>
<feature type="domain" description="ZP" evidence="6">
    <location>
        <begin position="1"/>
        <end position="110"/>
    </location>
</feature>
<gene>
    <name evidence="7" type="primary">Dmbt1_2</name>
    <name evidence="7" type="ORF">TURVEL_R11290</name>
</gene>
<feature type="non-terminal residue" evidence="7">
    <location>
        <position position="117"/>
    </location>
</feature>
<evidence type="ECO:0000313" key="7">
    <source>
        <dbReference type="EMBL" id="NXU52997.1"/>
    </source>
</evidence>
<feature type="non-terminal residue" evidence="7">
    <location>
        <position position="1"/>
    </location>
</feature>
<keyword evidence="4" id="KW-1015">Disulfide bond</keyword>
<comment type="caution">
    <text evidence="7">The sequence shown here is derived from an EMBL/GenBank/DDBJ whole genome shotgun (WGS) entry which is preliminary data.</text>
</comment>
<dbReference type="OrthoDB" id="10063988at2759"/>
<evidence type="ECO:0000256" key="4">
    <source>
        <dbReference type="ARBA" id="ARBA00023157"/>
    </source>
</evidence>
<dbReference type="PROSITE" id="PS00682">
    <property type="entry name" value="ZP_1"/>
    <property type="match status" value="1"/>
</dbReference>
<dbReference type="InterPro" id="IPR055355">
    <property type="entry name" value="ZP-C"/>
</dbReference>
<dbReference type="InterPro" id="IPR042235">
    <property type="entry name" value="ZP-C_dom"/>
</dbReference>
<organism evidence="7 8">
    <name type="scientific">Turnix velox</name>
    <name type="common">Little buttonquail</name>
    <dbReference type="NCBI Taxonomy" id="2529409"/>
    <lineage>
        <taxon>Eukaryota</taxon>
        <taxon>Metazoa</taxon>
        <taxon>Chordata</taxon>
        <taxon>Craniata</taxon>
        <taxon>Vertebrata</taxon>
        <taxon>Euteleostomi</taxon>
        <taxon>Archelosauria</taxon>
        <taxon>Archosauria</taxon>
        <taxon>Dinosauria</taxon>
        <taxon>Saurischia</taxon>
        <taxon>Theropoda</taxon>
        <taxon>Coelurosauria</taxon>
        <taxon>Aves</taxon>
        <taxon>Neognathae</taxon>
        <taxon>Neoaves</taxon>
        <taxon>Charadriiformes</taxon>
        <taxon>Turnicidae</taxon>
        <taxon>Turnix</taxon>
    </lineage>
</organism>
<dbReference type="InterPro" id="IPR001507">
    <property type="entry name" value="ZP_dom"/>
</dbReference>
<protein>
    <submittedName>
        <fullName evidence="7">DMBT1 protein</fullName>
    </submittedName>
</protein>
<accession>A0A7L3LFY0</accession>
<reference evidence="7 8" key="1">
    <citation type="submission" date="2019-09" db="EMBL/GenBank/DDBJ databases">
        <title>Bird 10,000 Genomes (B10K) Project - Family phase.</title>
        <authorList>
            <person name="Zhang G."/>
        </authorList>
    </citation>
    <scope>NUCLEOTIDE SEQUENCE [LARGE SCALE GENOMIC DNA]</scope>
    <source>
        <strain evidence="7">B10K-DU-029-46</strain>
    </source>
</reference>
<dbReference type="Pfam" id="PF00100">
    <property type="entry name" value="Zona_pellucida"/>
    <property type="match status" value="1"/>
</dbReference>
<sequence>PYYVDLDQDLYLQASLHSSDLNLVLFVDTCLASPNPGDFKGLTYELIREGCIKDDTYTTLNSSNKSEVAQFSFKAFSFIHHYPSVYLQCELLVCRKGDHSSRCYQGCASRSKRDVGS</sequence>
<keyword evidence="8" id="KW-1185">Reference proteome</keyword>
<dbReference type="Gene3D" id="2.60.40.4100">
    <property type="entry name" value="Zona pellucida, ZP-C domain"/>
    <property type="match status" value="1"/>
</dbReference>
<evidence type="ECO:0000256" key="2">
    <source>
        <dbReference type="ARBA" id="ARBA00022525"/>
    </source>
</evidence>
<comment type="subcellular location">
    <subcellularLocation>
        <location evidence="1">Secreted</location>
    </subcellularLocation>
</comment>
<dbReference type="InterPro" id="IPR017977">
    <property type="entry name" value="ZP_dom_CS"/>
</dbReference>
<dbReference type="FunFam" id="2.60.40.4100:FF:000005">
    <property type="entry name" value="Deleted in malignant brain tumors 1"/>
    <property type="match status" value="1"/>
</dbReference>
<evidence type="ECO:0000259" key="6">
    <source>
        <dbReference type="PROSITE" id="PS51034"/>
    </source>
</evidence>
<keyword evidence="2" id="KW-0964">Secreted</keyword>